<evidence type="ECO:0000259" key="2">
    <source>
        <dbReference type="Pfam" id="PF01558"/>
    </source>
</evidence>
<keyword evidence="4" id="KW-1185">Reference proteome</keyword>
<dbReference type="RefSeq" id="WP_338209475.1">
    <property type="nucleotide sequence ID" value="NZ_JAYMFF010000006.1"/>
</dbReference>
<gene>
    <name evidence="3" type="ORF">VIN30_04025</name>
</gene>
<dbReference type="InterPro" id="IPR002869">
    <property type="entry name" value="Pyrv_flavodox_OxRed_cen"/>
</dbReference>
<dbReference type="PANTHER" id="PTHR43366:SF1">
    <property type="entry name" value="PYRUVATE SYNTHASE SUBUNIT PORC"/>
    <property type="match status" value="1"/>
</dbReference>
<evidence type="ECO:0000313" key="3">
    <source>
        <dbReference type="EMBL" id="MEC4175607.1"/>
    </source>
</evidence>
<organism evidence="3 4">
    <name type="scientific">Adlercreutzia wanghongyangiae</name>
    <dbReference type="NCBI Taxonomy" id="3111451"/>
    <lineage>
        <taxon>Bacteria</taxon>
        <taxon>Bacillati</taxon>
        <taxon>Actinomycetota</taxon>
        <taxon>Coriobacteriia</taxon>
        <taxon>Eggerthellales</taxon>
        <taxon>Eggerthellaceae</taxon>
        <taxon>Adlercreutzia</taxon>
    </lineage>
</organism>
<dbReference type="NCBIfam" id="TIGR02175">
    <property type="entry name" value="PorC_KorC"/>
    <property type="match status" value="1"/>
</dbReference>
<dbReference type="Pfam" id="PF01558">
    <property type="entry name" value="POR"/>
    <property type="match status" value="1"/>
</dbReference>
<keyword evidence="1" id="KW-0560">Oxidoreductase</keyword>
<evidence type="ECO:0000313" key="4">
    <source>
        <dbReference type="Proteomes" id="UP001349994"/>
    </source>
</evidence>
<dbReference type="EMBL" id="JAYMFF010000006">
    <property type="protein sequence ID" value="MEC4175607.1"/>
    <property type="molecule type" value="Genomic_DNA"/>
</dbReference>
<dbReference type="SUPFAM" id="SSF53323">
    <property type="entry name" value="Pyruvate-ferredoxin oxidoreductase, PFOR, domain III"/>
    <property type="match status" value="1"/>
</dbReference>
<evidence type="ECO:0000256" key="1">
    <source>
        <dbReference type="ARBA" id="ARBA00023002"/>
    </source>
</evidence>
<dbReference type="Gene3D" id="3.40.920.10">
    <property type="entry name" value="Pyruvate-ferredoxin oxidoreductase, PFOR, domain III"/>
    <property type="match status" value="1"/>
</dbReference>
<proteinExistence type="predicted"/>
<dbReference type="InterPro" id="IPR011894">
    <property type="entry name" value="PorC_KorC"/>
</dbReference>
<dbReference type="InterPro" id="IPR051626">
    <property type="entry name" value="Oxidoreductase_gamma_subunit"/>
</dbReference>
<dbReference type="Proteomes" id="UP001349994">
    <property type="component" value="Unassembled WGS sequence"/>
</dbReference>
<protein>
    <submittedName>
        <fullName evidence="3">2-oxoacid:acceptor oxidoreductase family protein</fullName>
    </submittedName>
</protein>
<comment type="caution">
    <text evidence="3">The sequence shown here is derived from an EMBL/GenBank/DDBJ whole genome shotgun (WGS) entry which is preliminary data.</text>
</comment>
<reference evidence="3 4" key="1">
    <citation type="submission" date="2024-01" db="EMBL/GenBank/DDBJ databases">
        <title>novel species in genus Adlercreutzia.</title>
        <authorList>
            <person name="Liu X."/>
        </authorList>
    </citation>
    <scope>NUCLEOTIDE SEQUENCE [LARGE SCALE GENOMIC DNA]</scope>
    <source>
        <strain evidence="3 4">R7</strain>
    </source>
</reference>
<name>A0ABU6IGP2_9ACTN</name>
<dbReference type="PANTHER" id="PTHR43366">
    <property type="entry name" value="PYRUVATE SYNTHASE SUBUNIT PORC"/>
    <property type="match status" value="1"/>
</dbReference>
<sequence length="211" mass="21918">MLEVIWHARGGQGAFTAARCLGAAAALSAGKCALAFPTFGPERRGAPMRAFTKISHEPIGDRSAVARAQLLVYLDETLLAEGWDAELAPGGLMLLNSRHGADDPRVVAIDADGISAAVLGRPIPNTVFLGAIPALCDAVSLHDVHEGIHATMPEKLHERNIAIVDAAFEELTSRDDLPRVGGLGERAGESGTGLFDLAAAVLLEGEGGDAL</sequence>
<accession>A0ABU6IGP2</accession>
<feature type="domain" description="Pyruvate/ketoisovalerate oxidoreductase catalytic" evidence="2">
    <location>
        <begin position="10"/>
        <end position="169"/>
    </location>
</feature>
<dbReference type="InterPro" id="IPR019752">
    <property type="entry name" value="Pyrv/ketoisovalerate_OxRed_cat"/>
</dbReference>